<dbReference type="InterPro" id="IPR051615">
    <property type="entry name" value="Transcr_Regulatory_Elem"/>
</dbReference>
<evidence type="ECO:0000259" key="8">
    <source>
        <dbReference type="SMART" id="SM00906"/>
    </source>
</evidence>
<comment type="caution">
    <text evidence="9">The sequence shown here is derived from an EMBL/GenBank/DDBJ whole genome shotgun (WGS) entry which is preliminary data.</text>
</comment>
<protein>
    <recommendedName>
        <fullName evidence="8">Xylanolytic transcriptional activator regulatory domain-containing protein</fullName>
    </recommendedName>
</protein>
<accession>A0A177FJK1</accession>
<dbReference type="GO" id="GO:0008270">
    <property type="term" value="F:zinc ion binding"/>
    <property type="evidence" value="ECO:0007669"/>
    <property type="project" value="InterPro"/>
</dbReference>
<evidence type="ECO:0000256" key="2">
    <source>
        <dbReference type="ARBA" id="ARBA00022833"/>
    </source>
</evidence>
<dbReference type="InterPro" id="IPR007219">
    <property type="entry name" value="XnlR_reg_dom"/>
</dbReference>
<feature type="compositionally biased region" description="Low complexity" evidence="7">
    <location>
        <begin position="93"/>
        <end position="105"/>
    </location>
</feature>
<keyword evidence="4" id="KW-0238">DNA-binding</keyword>
<proteinExistence type="predicted"/>
<dbReference type="Proteomes" id="UP000077002">
    <property type="component" value="Unassembled WGS sequence"/>
</dbReference>
<evidence type="ECO:0000313" key="9">
    <source>
        <dbReference type="EMBL" id="OAG43810.1"/>
    </source>
</evidence>
<evidence type="ECO:0000256" key="6">
    <source>
        <dbReference type="ARBA" id="ARBA00023242"/>
    </source>
</evidence>
<dbReference type="EMBL" id="LVKK01000008">
    <property type="protein sequence ID" value="OAG43810.1"/>
    <property type="molecule type" value="Genomic_DNA"/>
</dbReference>
<dbReference type="OrthoDB" id="2154091at2759"/>
<dbReference type="PANTHER" id="PTHR31313:SF81">
    <property type="entry name" value="TY1 ENHANCER ACTIVATOR"/>
    <property type="match status" value="1"/>
</dbReference>
<dbReference type="AlphaFoldDB" id="A0A177FJK1"/>
<evidence type="ECO:0000256" key="3">
    <source>
        <dbReference type="ARBA" id="ARBA00023015"/>
    </source>
</evidence>
<feature type="region of interest" description="Disordered" evidence="7">
    <location>
        <begin position="66"/>
        <end position="149"/>
    </location>
</feature>
<keyword evidence="10" id="KW-1185">Reference proteome</keyword>
<gene>
    <name evidence="9" type="ORF">AYO21_02037</name>
</gene>
<evidence type="ECO:0000256" key="5">
    <source>
        <dbReference type="ARBA" id="ARBA00023163"/>
    </source>
</evidence>
<reference evidence="9 10" key="1">
    <citation type="submission" date="2016-03" db="EMBL/GenBank/DDBJ databases">
        <title>Draft genome sequence of the Fonsecaea monophora CBS 269.37.</title>
        <authorList>
            <person name="Bombassaro A."/>
            <person name="Vinicius W.A."/>
            <person name="De Hoog S."/>
            <person name="Sun J."/>
            <person name="Souza E.M."/>
            <person name="Raittz R.T."/>
            <person name="Costa F."/>
            <person name="Leao A.C."/>
            <person name="Tadra-Sfeir M.Z."/>
            <person name="Baura V."/>
            <person name="Balsanelli E."/>
            <person name="Pedrosa F.O."/>
            <person name="Moreno L.F."/>
            <person name="Steffens M.B."/>
            <person name="Xi L."/>
            <person name="Bocca A.L."/>
            <person name="Felipe M.S."/>
            <person name="Teixeira M."/>
            <person name="Telles Filho F.Q."/>
            <person name="Azevedo C.M."/>
            <person name="Gomes R."/>
            <person name="Vicente V.A."/>
        </authorList>
    </citation>
    <scope>NUCLEOTIDE SEQUENCE [LARGE SCALE GENOMIC DNA]</scope>
    <source>
        <strain evidence="9 10">CBS 269.37</strain>
    </source>
</reference>
<dbReference type="RefSeq" id="XP_022515762.1">
    <property type="nucleotide sequence ID" value="XM_022652018.1"/>
</dbReference>
<feature type="domain" description="Xylanolytic transcriptional activator regulatory" evidence="8">
    <location>
        <begin position="325"/>
        <end position="397"/>
    </location>
</feature>
<feature type="region of interest" description="Disordered" evidence="7">
    <location>
        <begin position="625"/>
        <end position="668"/>
    </location>
</feature>
<feature type="compositionally biased region" description="Polar residues" evidence="7">
    <location>
        <begin position="134"/>
        <end position="147"/>
    </location>
</feature>
<keyword evidence="5" id="KW-0804">Transcription</keyword>
<evidence type="ECO:0000313" key="10">
    <source>
        <dbReference type="Proteomes" id="UP000077002"/>
    </source>
</evidence>
<dbReference type="SMART" id="SM00906">
    <property type="entry name" value="Fungal_trans"/>
    <property type="match status" value="1"/>
</dbReference>
<dbReference type="CDD" id="cd12148">
    <property type="entry name" value="fungal_TF_MHR"/>
    <property type="match status" value="1"/>
</dbReference>
<keyword evidence="6" id="KW-0539">Nucleus</keyword>
<sequence length="779" mass="86921">MSDQLISSVKQCVTSEGESECQLCRQRGIECITIQGDGRRRTTGSNGQFRRLKDQVQELESLLAQERRKNSHQADLPPPGLASSSDGRHHSSKSTTSSTYQTSSTGGFGPEHRRPEVAPPGEHPSASEAFADQGSDQPSPMSSTGSSKGIVDRLLDPFGQLTIDHGTGRLRYFGPTTNLHTFWDVNVSTDVGQRRENNQITTAVLRNLSVETHDYLMYCFWTYHNIIFHIVHKEAFYKDKESERGNNYSGLLHICILAMGYRFSDKSKPSIQKLALPDCPRESMLHQEAKRLFEYELKHPGGIPSIQALLLLADLECGSGRDNTGWMYAGMACRLCFDLGLNLDCTGLGLSREEIQVRRLVLWACCIYDKYWCLYLGRRTTIKSSDIEILPAADAADRLGGLQPSGVEKALDTRIYLALLDLMDIAGQLTDNLHIHANQLSHNYYSNVAAVDGELNSWYKRLPPDLQWTPENVSTAPSSFFLLHQQYHSTIVLLHRPFIRGHAGREDGGLEASEVMPDRLSHMSQTICLEHATRVAQILKEHQQRFDPRRFCLTVLQHSGTAAAALIARVRTVDDPVDRLELLRHLECLTQVLSAMSPTLQPAERMSNLLNEVLAEAGVVFKKTPGLERGQPRREISSLRRASSRQDEEDEPSAKRQQTQGSLPNEVEPPSMLFEEMFHGQIGTSELASTLDADFSLAGFGPDHMMDDQTVTPCTQPSLMPQPLPAMAVSVPEARAANRFSMFSSNGWEAFVPASAHVYQPMDSPEDWSEILRDFGSNI</sequence>
<evidence type="ECO:0000256" key="7">
    <source>
        <dbReference type="SAM" id="MobiDB-lite"/>
    </source>
</evidence>
<dbReference type="Pfam" id="PF04082">
    <property type="entry name" value="Fungal_trans"/>
    <property type="match status" value="1"/>
</dbReference>
<organism evidence="9 10">
    <name type="scientific">Fonsecaea monophora</name>
    <dbReference type="NCBI Taxonomy" id="254056"/>
    <lineage>
        <taxon>Eukaryota</taxon>
        <taxon>Fungi</taxon>
        <taxon>Dikarya</taxon>
        <taxon>Ascomycota</taxon>
        <taxon>Pezizomycotina</taxon>
        <taxon>Eurotiomycetes</taxon>
        <taxon>Chaetothyriomycetidae</taxon>
        <taxon>Chaetothyriales</taxon>
        <taxon>Herpotrichiellaceae</taxon>
        <taxon>Fonsecaea</taxon>
    </lineage>
</organism>
<dbReference type="PANTHER" id="PTHR31313">
    <property type="entry name" value="TY1 ENHANCER ACTIVATOR"/>
    <property type="match status" value="1"/>
</dbReference>
<keyword evidence="3" id="KW-0805">Transcription regulation</keyword>
<dbReference type="GO" id="GO:0003677">
    <property type="term" value="F:DNA binding"/>
    <property type="evidence" value="ECO:0007669"/>
    <property type="project" value="UniProtKB-KW"/>
</dbReference>
<keyword evidence="2" id="KW-0862">Zinc</keyword>
<evidence type="ECO:0000256" key="4">
    <source>
        <dbReference type="ARBA" id="ARBA00023125"/>
    </source>
</evidence>
<dbReference type="GO" id="GO:0006351">
    <property type="term" value="P:DNA-templated transcription"/>
    <property type="evidence" value="ECO:0007669"/>
    <property type="project" value="InterPro"/>
</dbReference>
<dbReference type="GeneID" id="34597214"/>
<evidence type="ECO:0000256" key="1">
    <source>
        <dbReference type="ARBA" id="ARBA00022723"/>
    </source>
</evidence>
<name>A0A177FJK1_9EURO</name>
<keyword evidence="1" id="KW-0479">Metal-binding</keyword>